<feature type="region of interest" description="Disordered" evidence="1">
    <location>
        <begin position="39"/>
        <end position="64"/>
    </location>
</feature>
<dbReference type="AlphaFoldDB" id="A0A2U9BER5"/>
<evidence type="ECO:0000313" key="3">
    <source>
        <dbReference type="Proteomes" id="UP000246464"/>
    </source>
</evidence>
<reference evidence="2 3" key="1">
    <citation type="submission" date="2017-12" db="EMBL/GenBank/DDBJ databases">
        <title>Integrating genomic resources of turbot (Scophthalmus maximus) in depth evaluation of genetic and physical mapping variation across individuals.</title>
        <authorList>
            <person name="Martinez P."/>
        </authorList>
    </citation>
    <scope>NUCLEOTIDE SEQUENCE [LARGE SCALE GENOMIC DNA]</scope>
</reference>
<accession>A0A2U9BER5</accession>
<evidence type="ECO:0000313" key="2">
    <source>
        <dbReference type="EMBL" id="AWP02411.1"/>
    </source>
</evidence>
<evidence type="ECO:0000256" key="1">
    <source>
        <dbReference type="SAM" id="MobiDB-lite"/>
    </source>
</evidence>
<sequence length="109" mass="12058">MGNTFGSGMDPRRTLTYFETAFSNEKVAVCLVATPLEDDNASTPGSLCKSEARKRPTMFQQTAQTTIPAFLTRRKTGRSDFHRTCRLDAGKPQGYLHVVGTTLEANLDR</sequence>
<keyword evidence="3" id="KW-1185">Reference proteome</keyword>
<protein>
    <submittedName>
        <fullName evidence="2">Uncharacterized protein</fullName>
    </submittedName>
</protein>
<gene>
    <name evidence="2" type="ORF">SMAX5B_005583</name>
</gene>
<proteinExistence type="predicted"/>
<organism evidence="2 3">
    <name type="scientific">Scophthalmus maximus</name>
    <name type="common">Turbot</name>
    <name type="synonym">Psetta maxima</name>
    <dbReference type="NCBI Taxonomy" id="52904"/>
    <lineage>
        <taxon>Eukaryota</taxon>
        <taxon>Metazoa</taxon>
        <taxon>Chordata</taxon>
        <taxon>Craniata</taxon>
        <taxon>Vertebrata</taxon>
        <taxon>Euteleostomi</taxon>
        <taxon>Actinopterygii</taxon>
        <taxon>Neopterygii</taxon>
        <taxon>Teleostei</taxon>
        <taxon>Neoteleostei</taxon>
        <taxon>Acanthomorphata</taxon>
        <taxon>Carangaria</taxon>
        <taxon>Pleuronectiformes</taxon>
        <taxon>Pleuronectoidei</taxon>
        <taxon>Scophthalmidae</taxon>
        <taxon>Scophthalmus</taxon>
    </lineage>
</organism>
<name>A0A2U9BER5_SCOMX</name>
<dbReference type="EMBL" id="CP026248">
    <property type="protein sequence ID" value="AWP02411.1"/>
    <property type="molecule type" value="Genomic_DNA"/>
</dbReference>
<dbReference type="Proteomes" id="UP000246464">
    <property type="component" value="Chromosome 6"/>
</dbReference>